<protein>
    <submittedName>
        <fullName evidence="6">Type II toxin-antitoxin system RelE/ParE family toxin</fullName>
    </submittedName>
</protein>
<dbReference type="KEGG" id="pspc:Strain318_002850"/>
<reference evidence="6" key="1">
    <citation type="submission" date="2023-07" db="EMBL/GenBank/DDBJ databases">
        <authorList>
            <person name="Haufschild T."/>
            <person name="Kallscheuer N."/>
            <person name="Hammer J."/>
            <person name="Kohn T."/>
            <person name="Kabuu M."/>
            <person name="Jogler M."/>
            <person name="Wohfarth N."/>
            <person name="Heuer A."/>
            <person name="Rohde M."/>
            <person name="van Teeseling M.C.F."/>
            <person name="Jogler C."/>
        </authorList>
    </citation>
    <scope>NUCLEOTIDE SEQUENCE</scope>
    <source>
        <strain evidence="2">Strain 138</strain>
        <strain evidence="6">Strain 318</strain>
    </source>
</reference>
<accession>A0AA49JVN7</accession>
<dbReference type="EMBL" id="CP130613">
    <property type="protein sequence ID" value="WKW15751.1"/>
    <property type="molecule type" value="Genomic_DNA"/>
</dbReference>
<evidence type="ECO:0000313" key="7">
    <source>
        <dbReference type="EMBL" id="WKW15763.1"/>
    </source>
</evidence>
<name>A0AA49K135_9BACT</name>
<keyword evidence="10" id="KW-1185">Reference proteome</keyword>
<dbReference type="InterPro" id="IPR035093">
    <property type="entry name" value="RelE/ParE_toxin_dom_sf"/>
</dbReference>
<dbReference type="KEGG" id="pspc:Strain318_002153"/>
<evidence type="ECO:0000313" key="3">
    <source>
        <dbReference type="EMBL" id="WKW12856.1"/>
    </source>
</evidence>
<dbReference type="EMBL" id="CP130613">
    <property type="protein sequence ID" value="WKW16457.1"/>
    <property type="molecule type" value="Genomic_DNA"/>
</dbReference>
<dbReference type="EMBL" id="CP130612">
    <property type="protein sequence ID" value="WKW13551.1"/>
    <property type="molecule type" value="Genomic_DNA"/>
</dbReference>
<evidence type="ECO:0000313" key="9">
    <source>
        <dbReference type="EMBL" id="WKW16457.1"/>
    </source>
</evidence>
<evidence type="ECO:0000313" key="8">
    <source>
        <dbReference type="EMBL" id="WKW16434.1"/>
    </source>
</evidence>
<sequence length="106" mass="12071">MLRSVVFHPEARIEFRAAVAEYEAERDGLGRAMAREVRELVELARAFPQMGSPYSVPGVRRLFPRTFPYALAYLVVDDTLFIVAVAHGRREPDYWHKRLSAPTGPV</sequence>
<gene>
    <name evidence="2" type="ORF">Strain138_002154</name>
    <name evidence="3" type="ORF">Strain138_002166</name>
    <name evidence="4" type="ORF">Strain138_002850</name>
    <name evidence="5" type="ORF">Strain138_002875</name>
    <name evidence="6" type="ORF">Strain318_002153</name>
    <name evidence="7" type="ORF">Strain318_002165</name>
    <name evidence="8" type="ORF">Strain318_002850</name>
    <name evidence="9" type="ORF">Strain318_002873</name>
</gene>
<evidence type="ECO:0000313" key="6">
    <source>
        <dbReference type="EMBL" id="WKW15751.1"/>
    </source>
</evidence>
<proteinExistence type="predicted"/>
<dbReference type="Proteomes" id="UP001229955">
    <property type="component" value="Chromosome"/>
</dbReference>
<keyword evidence="1" id="KW-1277">Toxin-antitoxin system</keyword>
<evidence type="ECO:0000256" key="1">
    <source>
        <dbReference type="ARBA" id="ARBA00022649"/>
    </source>
</evidence>
<dbReference type="KEGG" id="pspc:Strain318_002165"/>
<accession>A0AA49K135</accession>
<evidence type="ECO:0000313" key="4">
    <source>
        <dbReference type="EMBL" id="WKW13527.1"/>
    </source>
</evidence>
<dbReference type="EMBL" id="CP130613">
    <property type="protein sequence ID" value="WKW16434.1"/>
    <property type="molecule type" value="Genomic_DNA"/>
</dbReference>
<dbReference type="InterPro" id="IPR007712">
    <property type="entry name" value="RelE/ParE_toxin"/>
</dbReference>
<dbReference type="EMBL" id="CP130612">
    <property type="protein sequence ID" value="WKW12844.1"/>
    <property type="molecule type" value="Genomic_DNA"/>
</dbReference>
<dbReference type="AlphaFoldDB" id="A0AA49K135"/>
<dbReference type="Gene3D" id="3.30.2310.20">
    <property type="entry name" value="RelE-like"/>
    <property type="match status" value="1"/>
</dbReference>
<dbReference type="Pfam" id="PF05016">
    <property type="entry name" value="ParE_toxin"/>
    <property type="match status" value="1"/>
</dbReference>
<dbReference type="RefSeq" id="WP_367885719.1">
    <property type="nucleotide sequence ID" value="NZ_CP130612.1"/>
</dbReference>
<evidence type="ECO:0000313" key="10">
    <source>
        <dbReference type="Proteomes" id="UP001229955"/>
    </source>
</evidence>
<dbReference type="EMBL" id="CP130612">
    <property type="protein sequence ID" value="WKW12856.1"/>
    <property type="molecule type" value="Genomic_DNA"/>
</dbReference>
<evidence type="ECO:0000313" key="5">
    <source>
        <dbReference type="EMBL" id="WKW13551.1"/>
    </source>
</evidence>
<dbReference type="EMBL" id="CP130612">
    <property type="protein sequence ID" value="WKW13527.1"/>
    <property type="molecule type" value="Genomic_DNA"/>
</dbReference>
<evidence type="ECO:0000313" key="2">
    <source>
        <dbReference type="EMBL" id="WKW12844.1"/>
    </source>
</evidence>
<dbReference type="KEGG" id="pspc:Strain318_002873"/>
<dbReference type="EMBL" id="CP130613">
    <property type="protein sequence ID" value="WKW15763.1"/>
    <property type="molecule type" value="Genomic_DNA"/>
</dbReference>
<organism evidence="6 10">
    <name type="scientific">Pseudogemmatithrix spongiicola</name>
    <dbReference type="NCBI Taxonomy" id="3062599"/>
    <lineage>
        <taxon>Bacteria</taxon>
        <taxon>Pseudomonadati</taxon>
        <taxon>Gemmatimonadota</taxon>
        <taxon>Gemmatimonadia</taxon>
        <taxon>Gemmatimonadales</taxon>
        <taxon>Gemmatimonadaceae</taxon>
        <taxon>Pseudogemmatithrix</taxon>
    </lineage>
</organism>